<sequence length="52" mass="5832">LYKARTRAKEPDEMSVSRGDMVHVLEQGEDGWWIVSRNGQTGLVPGNYLGKV</sequence>
<dbReference type="PROSITE" id="PS50002">
    <property type="entry name" value="SH3"/>
    <property type="match status" value="1"/>
</dbReference>
<dbReference type="SMART" id="SM00326">
    <property type="entry name" value="SH3"/>
    <property type="match status" value="1"/>
</dbReference>
<dbReference type="Pfam" id="PF14604">
    <property type="entry name" value="SH3_9"/>
    <property type="match status" value="1"/>
</dbReference>
<feature type="domain" description="SH3" evidence="3">
    <location>
        <begin position="1"/>
        <end position="52"/>
    </location>
</feature>
<reference evidence="4" key="1">
    <citation type="submission" date="2025-08" db="UniProtKB">
        <authorList>
            <consortium name="Ensembl"/>
        </authorList>
    </citation>
    <scope>IDENTIFICATION</scope>
</reference>
<dbReference type="Gene3D" id="2.30.30.40">
    <property type="entry name" value="SH3 Domains"/>
    <property type="match status" value="1"/>
</dbReference>
<reference evidence="4" key="2">
    <citation type="submission" date="2025-09" db="UniProtKB">
        <authorList>
            <consortium name="Ensembl"/>
        </authorList>
    </citation>
    <scope>IDENTIFICATION</scope>
</reference>
<dbReference type="STRING" id="94237.ENSMMOP00000000300"/>
<dbReference type="SUPFAM" id="SSF50044">
    <property type="entry name" value="SH3-domain"/>
    <property type="match status" value="1"/>
</dbReference>
<organism evidence="4 5">
    <name type="scientific">Mola mola</name>
    <name type="common">Ocean sunfish</name>
    <name type="synonym">Tetraodon mola</name>
    <dbReference type="NCBI Taxonomy" id="94237"/>
    <lineage>
        <taxon>Eukaryota</taxon>
        <taxon>Metazoa</taxon>
        <taxon>Chordata</taxon>
        <taxon>Craniata</taxon>
        <taxon>Vertebrata</taxon>
        <taxon>Euteleostomi</taxon>
        <taxon>Actinopterygii</taxon>
        <taxon>Neopterygii</taxon>
        <taxon>Teleostei</taxon>
        <taxon>Neoteleostei</taxon>
        <taxon>Acanthomorphata</taxon>
        <taxon>Eupercaria</taxon>
        <taxon>Tetraodontiformes</taxon>
        <taxon>Molidae</taxon>
        <taxon>Mola</taxon>
    </lineage>
</organism>
<name>A0A3Q4A8Y6_MOLML</name>
<evidence type="ECO:0000259" key="3">
    <source>
        <dbReference type="PROSITE" id="PS50002"/>
    </source>
</evidence>
<protein>
    <recommendedName>
        <fullName evidence="3">SH3 domain-containing protein</fullName>
    </recommendedName>
</protein>
<dbReference type="PRINTS" id="PR00452">
    <property type="entry name" value="SH3DOMAIN"/>
</dbReference>
<evidence type="ECO:0000313" key="5">
    <source>
        <dbReference type="Proteomes" id="UP000261620"/>
    </source>
</evidence>
<evidence type="ECO:0000256" key="2">
    <source>
        <dbReference type="PROSITE-ProRule" id="PRU00192"/>
    </source>
</evidence>
<dbReference type="Ensembl" id="ENSMMOT00000000304.1">
    <property type="protein sequence ID" value="ENSMMOP00000000300.1"/>
    <property type="gene ID" value="ENSMMOG00000000244.1"/>
</dbReference>
<dbReference type="InterPro" id="IPR001452">
    <property type="entry name" value="SH3_domain"/>
</dbReference>
<keyword evidence="5" id="KW-1185">Reference proteome</keyword>
<dbReference type="InterPro" id="IPR036028">
    <property type="entry name" value="SH3-like_dom_sf"/>
</dbReference>
<dbReference type="Proteomes" id="UP000261620">
    <property type="component" value="Unplaced"/>
</dbReference>
<accession>A0A3Q4A8Y6</accession>
<evidence type="ECO:0000313" key="4">
    <source>
        <dbReference type="Ensembl" id="ENSMMOP00000000300.1"/>
    </source>
</evidence>
<dbReference type="AlphaFoldDB" id="A0A3Q4A8Y6"/>
<keyword evidence="1 2" id="KW-0728">SH3 domain</keyword>
<evidence type="ECO:0000256" key="1">
    <source>
        <dbReference type="ARBA" id="ARBA00022443"/>
    </source>
</evidence>
<proteinExistence type="predicted"/>
<dbReference type="PRINTS" id="PR00499">
    <property type="entry name" value="P67PHOX"/>
</dbReference>